<dbReference type="PROSITE" id="PS00761">
    <property type="entry name" value="SPASE_I_3"/>
    <property type="match status" value="1"/>
</dbReference>
<evidence type="ECO:0000256" key="4">
    <source>
        <dbReference type="ARBA" id="ARBA00013208"/>
    </source>
</evidence>
<evidence type="ECO:0000256" key="5">
    <source>
        <dbReference type="ARBA" id="ARBA00022801"/>
    </source>
</evidence>
<dbReference type="GO" id="GO:0009003">
    <property type="term" value="F:signal peptidase activity"/>
    <property type="evidence" value="ECO:0007669"/>
    <property type="project" value="UniProtKB-EC"/>
</dbReference>
<proteinExistence type="inferred from homology"/>
<gene>
    <name evidence="10" type="ORF">AVDCRST_MAG21-429</name>
</gene>
<feature type="region of interest" description="Disordered" evidence="8">
    <location>
        <begin position="1"/>
        <end position="59"/>
    </location>
</feature>
<feature type="active site" evidence="6">
    <location>
        <position position="104"/>
    </location>
</feature>
<feature type="compositionally biased region" description="Low complexity" evidence="8">
    <location>
        <begin position="35"/>
        <end position="47"/>
    </location>
</feature>
<evidence type="ECO:0000256" key="1">
    <source>
        <dbReference type="ARBA" id="ARBA00000677"/>
    </source>
</evidence>
<evidence type="ECO:0000256" key="2">
    <source>
        <dbReference type="ARBA" id="ARBA00004401"/>
    </source>
</evidence>
<feature type="active site" evidence="6">
    <location>
        <position position="170"/>
    </location>
</feature>
<dbReference type="InterPro" id="IPR019533">
    <property type="entry name" value="Peptidase_S26"/>
</dbReference>
<dbReference type="InterPro" id="IPR000223">
    <property type="entry name" value="Pept_S26A_signal_pept_1"/>
</dbReference>
<accession>A0A6J4MVJ3</accession>
<dbReference type="AlphaFoldDB" id="A0A6J4MVJ3"/>
<comment type="catalytic activity">
    <reaction evidence="1 7">
        <text>Cleavage of hydrophobic, N-terminal signal or leader sequences from secreted and periplasmic proteins.</text>
        <dbReference type="EC" id="3.4.21.89"/>
    </reaction>
</comment>
<dbReference type="InterPro" id="IPR019758">
    <property type="entry name" value="Pept_S26A_signal_pept_1_CS"/>
</dbReference>
<dbReference type="GO" id="GO:0006465">
    <property type="term" value="P:signal peptide processing"/>
    <property type="evidence" value="ECO:0007669"/>
    <property type="project" value="InterPro"/>
</dbReference>
<feature type="region of interest" description="Disordered" evidence="8">
    <location>
        <begin position="277"/>
        <end position="298"/>
    </location>
</feature>
<comment type="similarity">
    <text evidence="3 7">Belongs to the peptidase S26 family.</text>
</comment>
<dbReference type="CDD" id="cd06530">
    <property type="entry name" value="S26_SPase_I"/>
    <property type="match status" value="1"/>
</dbReference>
<reference evidence="10" key="1">
    <citation type="submission" date="2020-02" db="EMBL/GenBank/DDBJ databases">
        <authorList>
            <person name="Meier V. D."/>
        </authorList>
    </citation>
    <scope>NUCLEOTIDE SEQUENCE</scope>
    <source>
        <strain evidence="10">AVDCRST_MAG21</strain>
    </source>
</reference>
<feature type="compositionally biased region" description="Basic and acidic residues" evidence="8">
    <location>
        <begin position="1"/>
        <end position="15"/>
    </location>
</feature>
<evidence type="ECO:0000256" key="3">
    <source>
        <dbReference type="ARBA" id="ARBA00009370"/>
    </source>
</evidence>
<dbReference type="SUPFAM" id="SSF51306">
    <property type="entry name" value="LexA/Signal peptidase"/>
    <property type="match status" value="1"/>
</dbReference>
<evidence type="ECO:0000256" key="6">
    <source>
        <dbReference type="PIRSR" id="PIRSR600223-1"/>
    </source>
</evidence>
<feature type="domain" description="Peptidase S26" evidence="9">
    <location>
        <begin position="74"/>
        <end position="261"/>
    </location>
</feature>
<keyword evidence="7" id="KW-0472">Membrane</keyword>
<evidence type="ECO:0000313" key="10">
    <source>
        <dbReference type="EMBL" id="CAA9368537.1"/>
    </source>
</evidence>
<dbReference type="Gene3D" id="2.10.109.10">
    <property type="entry name" value="Umud Fragment, subunit A"/>
    <property type="match status" value="1"/>
</dbReference>
<protein>
    <recommendedName>
        <fullName evidence="4 7">Signal peptidase I</fullName>
        <ecNumber evidence="4 7">3.4.21.89</ecNumber>
    </recommendedName>
</protein>
<dbReference type="GO" id="GO:0005886">
    <property type="term" value="C:plasma membrane"/>
    <property type="evidence" value="ECO:0007669"/>
    <property type="project" value="UniProtKB-SubCell"/>
</dbReference>
<dbReference type="GO" id="GO:0004252">
    <property type="term" value="F:serine-type endopeptidase activity"/>
    <property type="evidence" value="ECO:0007669"/>
    <property type="project" value="InterPro"/>
</dbReference>
<evidence type="ECO:0000256" key="8">
    <source>
        <dbReference type="SAM" id="MobiDB-lite"/>
    </source>
</evidence>
<sequence>MSKSPDPRRTGDEGRTGVQDLAETSSATDVRDADASAAAHGDQAGHGATDHADHADHSRHRRSSALGAVWRTIREIVVIVVIALVASALLRAFVIQAFFVPSGSMLPAIELNDRILVSQIGEIERGEVVVFEDPGGWIPSVERQAPPGPIREAFEFIGVLPASGHEHLVKRVIGMPGDRVVCCDRSGKLTINGQAVDESAFISEDGLGADNVKFDVTVPADHIFVLGDNRYISGDSSRHLTGQDAFVPMDLVTGRAFTVVWPASNADILEVPDAYDDVPAGQVPPDKGVIRTGSPGPR</sequence>
<organism evidence="10">
    <name type="scientific">uncultured Nocardioidaceae bacterium</name>
    <dbReference type="NCBI Taxonomy" id="253824"/>
    <lineage>
        <taxon>Bacteria</taxon>
        <taxon>Bacillati</taxon>
        <taxon>Actinomycetota</taxon>
        <taxon>Actinomycetes</taxon>
        <taxon>Propionibacteriales</taxon>
        <taxon>Nocardioidaceae</taxon>
        <taxon>environmental samples</taxon>
    </lineage>
</organism>
<keyword evidence="5 7" id="KW-0378">Hydrolase</keyword>
<keyword evidence="7" id="KW-0645">Protease</keyword>
<keyword evidence="7" id="KW-1133">Transmembrane helix</keyword>
<dbReference type="NCBIfam" id="TIGR02227">
    <property type="entry name" value="sigpep_I_bact"/>
    <property type="match status" value="1"/>
</dbReference>
<dbReference type="Pfam" id="PF10502">
    <property type="entry name" value="Peptidase_S26"/>
    <property type="match status" value="1"/>
</dbReference>
<evidence type="ECO:0000259" key="9">
    <source>
        <dbReference type="Pfam" id="PF10502"/>
    </source>
</evidence>
<keyword evidence="7" id="KW-0812">Transmembrane</keyword>
<dbReference type="PANTHER" id="PTHR43390:SF1">
    <property type="entry name" value="CHLOROPLAST PROCESSING PEPTIDASE"/>
    <property type="match status" value="1"/>
</dbReference>
<dbReference type="PRINTS" id="PR00727">
    <property type="entry name" value="LEADERPTASE"/>
</dbReference>
<dbReference type="EMBL" id="CADCUL010000055">
    <property type="protein sequence ID" value="CAA9368537.1"/>
    <property type="molecule type" value="Genomic_DNA"/>
</dbReference>
<comment type="subcellular location">
    <subcellularLocation>
        <location evidence="2">Cell membrane</location>
        <topology evidence="2">Single-pass type II membrane protein</topology>
    </subcellularLocation>
    <subcellularLocation>
        <location evidence="7">Membrane</location>
        <topology evidence="7">Single-pass type II membrane protein</topology>
    </subcellularLocation>
</comment>
<evidence type="ECO:0000256" key="7">
    <source>
        <dbReference type="RuleBase" id="RU362042"/>
    </source>
</evidence>
<dbReference type="EC" id="3.4.21.89" evidence="4 7"/>
<name>A0A6J4MVJ3_9ACTN</name>
<dbReference type="PANTHER" id="PTHR43390">
    <property type="entry name" value="SIGNAL PEPTIDASE I"/>
    <property type="match status" value="1"/>
</dbReference>
<dbReference type="InterPro" id="IPR036286">
    <property type="entry name" value="LexA/Signal_pep-like_sf"/>
</dbReference>
<feature type="transmembrane region" description="Helical" evidence="7">
    <location>
        <begin position="76"/>
        <end position="99"/>
    </location>
</feature>